<dbReference type="PANTHER" id="PTHR18460">
    <property type="entry name" value="TEL2 INTERACTING PROTEIN 1 TTI1 FAMILY MEMBER"/>
    <property type="match status" value="1"/>
</dbReference>
<protein>
    <submittedName>
        <fullName evidence="4">TTI1</fullName>
    </submittedName>
</protein>
<dbReference type="Pfam" id="PF21547">
    <property type="entry name" value="TTI1"/>
    <property type="match status" value="1"/>
</dbReference>
<organism evidence="4 5">
    <name type="scientific">Acanthosepion pharaonis</name>
    <name type="common">Pharaoh cuttlefish</name>
    <name type="synonym">Sepia pharaonis</name>
    <dbReference type="NCBI Taxonomy" id="158019"/>
    <lineage>
        <taxon>Eukaryota</taxon>
        <taxon>Metazoa</taxon>
        <taxon>Spiralia</taxon>
        <taxon>Lophotrochozoa</taxon>
        <taxon>Mollusca</taxon>
        <taxon>Cephalopoda</taxon>
        <taxon>Coleoidea</taxon>
        <taxon>Decapodiformes</taxon>
        <taxon>Sepiida</taxon>
        <taxon>Sepiina</taxon>
        <taxon>Sepiidae</taxon>
        <taxon>Acanthosepion</taxon>
    </lineage>
</organism>
<sequence length="1070" mass="121385">MDNFSIEEKMKRAEAFRHLQPICVNLVKSPSIEGLESLKVILRDIDKGILKEIHEYILFPLRLIIKQKTNLNEKIITQVCQCTTTILSCTTITKWETFQDIFVTYTIMLSSPENPNNLSPIHEELKLAIVEVLNTLVKNTDYSLALNQLYTAKNIPILGHTVSLLLYLIQDEKLRNLRILAMDCLVALSLSENTSIQVKITSGSIFASFLPRISTVLCSVITGDSTQGHFVTKKAIETWQIFLFLIMDDKLLKKSQKAVVKLKADAGNGKLQDLIVTRDSEWIQNTSDKLGILVQQVGTIKQHSSWRVRLSLLDWAHNLLTNCSNSMSSSIPVLLEVLVILSCDTYSNISSKSKKALKQFQEQSEKQKSRPLMEILEENLLSMATTLPRQIRTSDDDQKLSLIKIISGYLKILGPNMNSLLYSYSHLKRFSLALIQTLEMDCSSVKIVEEQTQILGHGASAINSQGKVNVHQPRKTFRHFHNDSIYQELVSLLQLLGHYGDLNLLVDHFLGLFHETSLNRLQATLIINQIMLGTIQNYDELEQQTVNSCDRQQELQCIISSLIDEYLSPNNFNLITSHVAKETIPAEGQFSLVLYNRTQPTFYDYNANILQICLFLEGFAVFAKILQKDFNPFLITVLYPMLEKLGDCSAYLSNTAYLALNSISDSCGYKDIEDLIQQNIDYLINSITLRLRHLPQNPHAPIVLKVILQFGHQQLLPLIQDTITNILECLDDYQTIHVATFMQVLHELCCAVRQWFPSDKETVQENDPAMSCIDEEQNSEDTKWLVDFLVQYHKDKKTAAGEVDDDDDLSKNEGEMDWTPASPTENEMENIEDEEKTLPPNHVTIIVDVMSRVKHLLSSEDVHLKLIVLDTITAAVYSLQSHQDHLLPMVHQLWTPLSQRFSDTEIIVRIKAFQTLLNISVVCGSFIRKRTNQRSSKLSHNCGIGYSFTHAYKMQCTILDSLGNLCINLGIQGKEVDDIATACIPYLSAHGHPELKKAALKTFDSLIAIEPDAMWLKLSYIYSPNVYKLPAPIFQKVQFDSNNGKEYSNSIEILFKNPLLQSKTSQPNVN</sequence>
<reference evidence="4" key="1">
    <citation type="submission" date="2021-01" db="EMBL/GenBank/DDBJ databases">
        <authorList>
            <person name="Li R."/>
            <person name="Bekaert M."/>
        </authorList>
    </citation>
    <scope>NUCLEOTIDE SEQUENCE</scope>
    <source>
        <strain evidence="4">Farmed</strain>
    </source>
</reference>
<evidence type="ECO:0000313" key="5">
    <source>
        <dbReference type="Proteomes" id="UP000597762"/>
    </source>
</evidence>
<dbReference type="EMBL" id="CAHIKZ030000658">
    <property type="protein sequence ID" value="CAE1231882.1"/>
    <property type="molecule type" value="Genomic_DNA"/>
</dbReference>
<dbReference type="Pfam" id="PF24173">
    <property type="entry name" value="TPR_TTI1_N"/>
    <property type="match status" value="1"/>
</dbReference>
<comment type="caution">
    <text evidence="4">The sequence shown here is derived from an EMBL/GenBank/DDBJ whole genome shotgun (WGS) entry which is preliminary data.</text>
</comment>
<feature type="domain" description="TTI1 N-terminal TPR" evidence="2">
    <location>
        <begin position="16"/>
        <end position="344"/>
    </location>
</feature>
<evidence type="ECO:0000259" key="2">
    <source>
        <dbReference type="Pfam" id="PF24173"/>
    </source>
</evidence>
<feature type="domain" description="TTI1 C-terminal TPR" evidence="3">
    <location>
        <begin position="744"/>
        <end position="1015"/>
    </location>
</feature>
<dbReference type="OrthoDB" id="49511at2759"/>
<evidence type="ECO:0000259" key="3">
    <source>
        <dbReference type="Pfam" id="PF24181"/>
    </source>
</evidence>
<dbReference type="InterPro" id="IPR052587">
    <property type="entry name" value="TELO2-interacting_protein_1"/>
</dbReference>
<accession>A0A812BKB0</accession>
<proteinExistence type="predicted"/>
<evidence type="ECO:0000313" key="4">
    <source>
        <dbReference type="EMBL" id="CAE1231882.1"/>
    </source>
</evidence>
<dbReference type="InterPro" id="IPR016024">
    <property type="entry name" value="ARM-type_fold"/>
</dbReference>
<keyword evidence="5" id="KW-1185">Reference proteome</keyword>
<dbReference type="Pfam" id="PF24176">
    <property type="entry name" value="TPR_TTI1_2nd"/>
    <property type="match status" value="1"/>
</dbReference>
<dbReference type="InterPro" id="IPR011989">
    <property type="entry name" value="ARM-like"/>
</dbReference>
<dbReference type="SUPFAM" id="SSF48371">
    <property type="entry name" value="ARM repeat"/>
    <property type="match status" value="2"/>
</dbReference>
<dbReference type="PANTHER" id="PTHR18460:SF3">
    <property type="entry name" value="TELO2-INTERACTING PROTEIN 1 HOMOLOG"/>
    <property type="match status" value="1"/>
</dbReference>
<dbReference type="GO" id="GO:0005737">
    <property type="term" value="C:cytoplasm"/>
    <property type="evidence" value="ECO:0007669"/>
    <property type="project" value="TreeGrafter"/>
</dbReference>
<name>A0A812BKB0_ACAPH</name>
<evidence type="ECO:0000256" key="1">
    <source>
        <dbReference type="SAM" id="MobiDB-lite"/>
    </source>
</evidence>
<dbReference type="InterPro" id="IPR057567">
    <property type="entry name" value="TPR_TTI1_C"/>
</dbReference>
<dbReference type="Gene3D" id="1.25.10.10">
    <property type="entry name" value="Leucine-rich Repeat Variant"/>
    <property type="match status" value="3"/>
</dbReference>
<feature type="region of interest" description="Disordered" evidence="1">
    <location>
        <begin position="799"/>
        <end position="826"/>
    </location>
</feature>
<dbReference type="InterPro" id="IPR057566">
    <property type="entry name" value="TPR_TTI1_N"/>
</dbReference>
<dbReference type="AlphaFoldDB" id="A0A812BKB0"/>
<dbReference type="InterPro" id="IPR049362">
    <property type="entry name" value="TTI1_rpt"/>
</dbReference>
<dbReference type="Proteomes" id="UP000597762">
    <property type="component" value="Unassembled WGS sequence"/>
</dbReference>
<gene>
    <name evidence="4" type="ORF">SPHA_18271</name>
</gene>
<dbReference type="Pfam" id="PF24181">
    <property type="entry name" value="TPR_TTI1_C"/>
    <property type="match status" value="1"/>
</dbReference>